<dbReference type="GO" id="GO:0008983">
    <property type="term" value="F:protein-glutamate O-methyltransferase activity"/>
    <property type="evidence" value="ECO:0007669"/>
    <property type="project" value="UniProtKB-EC"/>
</dbReference>
<dbReference type="SUPFAM" id="SSF53335">
    <property type="entry name" value="S-adenosyl-L-methionine-dependent methyltransferases"/>
    <property type="match status" value="1"/>
</dbReference>
<dbReference type="InterPro" id="IPR036804">
    <property type="entry name" value="CheR_N_sf"/>
</dbReference>
<evidence type="ECO:0000256" key="3">
    <source>
        <dbReference type="ARBA" id="ARBA00022603"/>
    </source>
</evidence>
<evidence type="ECO:0000259" key="6">
    <source>
        <dbReference type="PROSITE" id="PS50123"/>
    </source>
</evidence>
<evidence type="ECO:0000256" key="5">
    <source>
        <dbReference type="ARBA" id="ARBA00022691"/>
    </source>
</evidence>
<dbReference type="eggNOG" id="COG1352">
    <property type="taxonomic scope" value="Bacteria"/>
</dbReference>
<organism evidence="7 8">
    <name type="scientific">Sulfurimonas autotrophica (strain ATCC BAA-671 / DSM 16294 / JCM 11897 / OK10)</name>
    <dbReference type="NCBI Taxonomy" id="563040"/>
    <lineage>
        <taxon>Bacteria</taxon>
        <taxon>Pseudomonadati</taxon>
        <taxon>Campylobacterota</taxon>
        <taxon>Epsilonproteobacteria</taxon>
        <taxon>Campylobacterales</taxon>
        <taxon>Sulfurimonadaceae</taxon>
        <taxon>Sulfurimonas</taxon>
    </lineage>
</organism>
<evidence type="ECO:0000313" key="8">
    <source>
        <dbReference type="Proteomes" id="UP000007803"/>
    </source>
</evidence>
<dbReference type="InterPro" id="IPR022642">
    <property type="entry name" value="CheR_C"/>
</dbReference>
<dbReference type="AlphaFoldDB" id="E0US01"/>
<dbReference type="PROSITE" id="PS50123">
    <property type="entry name" value="CHER"/>
    <property type="match status" value="1"/>
</dbReference>
<dbReference type="SUPFAM" id="SSF47757">
    <property type="entry name" value="Chemotaxis receptor methyltransferase CheR, N-terminal domain"/>
    <property type="match status" value="1"/>
</dbReference>
<evidence type="ECO:0000256" key="2">
    <source>
        <dbReference type="ARBA" id="ARBA00012534"/>
    </source>
</evidence>
<dbReference type="SMART" id="SM00138">
    <property type="entry name" value="MeTrc"/>
    <property type="match status" value="1"/>
</dbReference>
<sequence length="268" mass="31342">MAIILNDNEFKTIQKLIFKEVGIDLQSSKKMLVQSRLLKRLLFYKLNSYLDYIRLIQINEQERIEMINLITTNETYFFREIEHFEYLQRVIIPNHPFKKKFRFWSAAASVGAEAYSVAMLLDKTMAKSDWEIVGTDINTKVIKKARVGLYPEKWVDKIPTELKKEYCLKGRGSHEGQFLIDRKLVENIDFRVGNLLKHNGDVGEFDVIFLRNVLIYFDDATKQLVVDNVLKNLKIGGYFVISLTENLNMVDTSPLENITSSIYKKIRK</sequence>
<feature type="domain" description="CheR-type methyltransferase" evidence="6">
    <location>
        <begin position="1"/>
        <end position="268"/>
    </location>
</feature>
<name>E0US01_SULAO</name>
<dbReference type="CDD" id="cd02440">
    <property type="entry name" value="AdoMet_MTases"/>
    <property type="match status" value="1"/>
</dbReference>
<dbReference type="RefSeq" id="WP_013326780.1">
    <property type="nucleotide sequence ID" value="NC_014506.1"/>
</dbReference>
<dbReference type="InterPro" id="IPR026024">
    <property type="entry name" value="Chemotaxis_MeTrfase_CheR"/>
</dbReference>
<gene>
    <name evidence="7" type="ordered locus">Saut_0975</name>
</gene>
<protein>
    <recommendedName>
        <fullName evidence="2">protein-glutamate O-methyltransferase</fullName>
        <ecNumber evidence="2">2.1.1.80</ecNumber>
    </recommendedName>
</protein>
<dbReference type="PRINTS" id="PR00996">
    <property type="entry name" value="CHERMTFRASE"/>
</dbReference>
<dbReference type="PIRSF" id="PIRSF000410">
    <property type="entry name" value="CheR"/>
    <property type="match status" value="1"/>
</dbReference>
<dbReference type="Pfam" id="PF01739">
    <property type="entry name" value="CheR"/>
    <property type="match status" value="1"/>
</dbReference>
<keyword evidence="5" id="KW-0949">S-adenosyl-L-methionine</keyword>
<keyword evidence="4 7" id="KW-0808">Transferase</keyword>
<dbReference type="KEGG" id="sua:Saut_0975"/>
<dbReference type="InterPro" id="IPR022641">
    <property type="entry name" value="CheR_N"/>
</dbReference>
<dbReference type="PANTHER" id="PTHR24422:SF26">
    <property type="entry name" value="CHEMOTAXIS PROTEIN METHYLTRANSFERASE"/>
    <property type="match status" value="1"/>
</dbReference>
<dbReference type="Proteomes" id="UP000007803">
    <property type="component" value="Chromosome"/>
</dbReference>
<dbReference type="EMBL" id="CP002205">
    <property type="protein sequence ID" value="ADN09024.1"/>
    <property type="molecule type" value="Genomic_DNA"/>
</dbReference>
<reference evidence="8" key="1">
    <citation type="journal article" date="2010" name="Stand. Genomic Sci.">
        <title>Complete genome sequence of Sulfurimonas autotrophica type strain (OK10).</title>
        <authorList>
            <person name="Sikorski J."/>
            <person name="Munk C."/>
            <person name="Lapidus A."/>
            <person name="Djao O."/>
            <person name="Lucas S."/>
            <person name="Glavina Del Rio T."/>
            <person name="Nolan M."/>
            <person name="Tice H."/>
            <person name="Han C."/>
            <person name="Cheng J."/>
            <person name="Tapia R."/>
            <person name="Goodwin L."/>
            <person name="Pitluck S."/>
            <person name="Liolios K."/>
            <person name="Ivanova N."/>
            <person name="Mavromatis K."/>
            <person name="Mikhailova N."/>
            <person name="Pati A."/>
            <person name="Sims D."/>
            <person name="Meincke L."/>
            <person name="Brettin T."/>
            <person name="Detter J."/>
            <person name="Chen A."/>
            <person name="Palaniappan K."/>
            <person name="Land M."/>
            <person name="Hauser L."/>
            <person name="Chang Y."/>
            <person name="Jeffries C."/>
            <person name="Rohde M."/>
            <person name="Lang E."/>
            <person name="Spring S."/>
            <person name="Goker M."/>
            <person name="Woyke T."/>
            <person name="Bristow J."/>
            <person name="Eisen J."/>
            <person name="Markowitz V."/>
            <person name="Hugenholtz P."/>
            <person name="Kyrpides N."/>
            <person name="Klenk H."/>
        </authorList>
    </citation>
    <scope>NUCLEOTIDE SEQUENCE [LARGE SCALE GENOMIC DNA]</scope>
    <source>
        <strain evidence="8">ATCC BAA-671 / DSM 16294 / JCM 11897 / OK10</strain>
    </source>
</reference>
<comment type="catalytic activity">
    <reaction evidence="1">
        <text>L-glutamyl-[protein] + S-adenosyl-L-methionine = [protein]-L-glutamate 5-O-methyl ester + S-adenosyl-L-homocysteine</text>
        <dbReference type="Rhea" id="RHEA:24452"/>
        <dbReference type="Rhea" id="RHEA-COMP:10208"/>
        <dbReference type="Rhea" id="RHEA-COMP:10311"/>
        <dbReference type="ChEBI" id="CHEBI:29973"/>
        <dbReference type="ChEBI" id="CHEBI:57856"/>
        <dbReference type="ChEBI" id="CHEBI:59789"/>
        <dbReference type="ChEBI" id="CHEBI:82795"/>
        <dbReference type="EC" id="2.1.1.80"/>
    </reaction>
</comment>
<accession>E0US01</accession>
<dbReference type="Gene3D" id="1.10.155.10">
    <property type="entry name" value="Chemotaxis receptor methyltransferase CheR, N-terminal domain"/>
    <property type="match status" value="1"/>
</dbReference>
<evidence type="ECO:0000256" key="4">
    <source>
        <dbReference type="ARBA" id="ARBA00022679"/>
    </source>
</evidence>
<dbReference type="OrthoDB" id="9786165at2"/>
<dbReference type="HOGENOM" id="CLU_025854_0_0_7"/>
<dbReference type="InterPro" id="IPR050903">
    <property type="entry name" value="Bact_Chemotaxis_MeTrfase"/>
</dbReference>
<keyword evidence="8" id="KW-1185">Reference proteome</keyword>
<evidence type="ECO:0000256" key="1">
    <source>
        <dbReference type="ARBA" id="ARBA00001541"/>
    </source>
</evidence>
<dbReference type="InterPro" id="IPR000780">
    <property type="entry name" value="CheR_MeTrfase"/>
</dbReference>
<dbReference type="GO" id="GO:0032259">
    <property type="term" value="P:methylation"/>
    <property type="evidence" value="ECO:0007669"/>
    <property type="project" value="UniProtKB-KW"/>
</dbReference>
<dbReference type="STRING" id="563040.Saut_0975"/>
<proteinExistence type="predicted"/>
<dbReference type="Gene3D" id="3.40.50.150">
    <property type="entry name" value="Vaccinia Virus protein VP39"/>
    <property type="match status" value="1"/>
</dbReference>
<dbReference type="Pfam" id="PF03705">
    <property type="entry name" value="CheR_N"/>
    <property type="match status" value="1"/>
</dbReference>
<evidence type="ECO:0000313" key="7">
    <source>
        <dbReference type="EMBL" id="ADN09024.1"/>
    </source>
</evidence>
<dbReference type="EC" id="2.1.1.80" evidence="2"/>
<dbReference type="PANTHER" id="PTHR24422">
    <property type="entry name" value="CHEMOTAXIS PROTEIN METHYLTRANSFERASE"/>
    <property type="match status" value="1"/>
</dbReference>
<keyword evidence="3 7" id="KW-0489">Methyltransferase</keyword>
<dbReference type="InterPro" id="IPR029063">
    <property type="entry name" value="SAM-dependent_MTases_sf"/>
</dbReference>